<reference evidence="5" key="1">
    <citation type="submission" date="2022-07" db="EMBL/GenBank/DDBJ databases">
        <title>Taxonomy of Novel Oxalotrophic and Methylotrophic Bacteria.</title>
        <authorList>
            <person name="Sahin N."/>
            <person name="Tani A."/>
        </authorList>
    </citation>
    <scope>NUCLEOTIDE SEQUENCE</scope>
    <source>
        <strain evidence="5">AM327</strain>
    </source>
</reference>
<dbReference type="Gene3D" id="2.40.170.20">
    <property type="entry name" value="TonB-dependent receptor, beta-barrel domain"/>
    <property type="match status" value="1"/>
</dbReference>
<evidence type="ECO:0000256" key="4">
    <source>
        <dbReference type="SAM" id="SignalP"/>
    </source>
</evidence>
<evidence type="ECO:0000256" key="2">
    <source>
        <dbReference type="ARBA" id="ARBA00023136"/>
    </source>
</evidence>
<keyword evidence="3" id="KW-0998">Cell outer membrane</keyword>
<dbReference type="RefSeq" id="WP_281755925.1">
    <property type="nucleotide sequence ID" value="NZ_BRVP01000023.1"/>
</dbReference>
<comment type="caution">
    <text evidence="5">The sequence shown here is derived from an EMBL/GenBank/DDBJ whole genome shotgun (WGS) entry which is preliminary data.</text>
</comment>
<dbReference type="SUPFAM" id="SSF56935">
    <property type="entry name" value="Porins"/>
    <property type="match status" value="1"/>
</dbReference>
<organism evidence="5 6">
    <name type="scientific">Neptunitalea chrysea</name>
    <dbReference type="NCBI Taxonomy" id="1647581"/>
    <lineage>
        <taxon>Bacteria</taxon>
        <taxon>Pseudomonadati</taxon>
        <taxon>Bacteroidota</taxon>
        <taxon>Flavobacteriia</taxon>
        <taxon>Flavobacteriales</taxon>
        <taxon>Flavobacteriaceae</taxon>
        <taxon>Neptunitalea</taxon>
    </lineage>
</organism>
<keyword evidence="6" id="KW-1185">Reference proteome</keyword>
<dbReference type="AlphaFoldDB" id="A0A9W6B8Y4"/>
<evidence type="ECO:0000256" key="1">
    <source>
        <dbReference type="ARBA" id="ARBA00004442"/>
    </source>
</evidence>
<feature type="chain" id="PRO_5040751166" description="TonB-dependent receptor" evidence="4">
    <location>
        <begin position="22"/>
        <end position="585"/>
    </location>
</feature>
<feature type="signal peptide" evidence="4">
    <location>
        <begin position="1"/>
        <end position="21"/>
    </location>
</feature>
<evidence type="ECO:0008006" key="7">
    <source>
        <dbReference type="Google" id="ProtNLM"/>
    </source>
</evidence>
<sequence length="585" mass="65509">MRKHIIYSIAITILSVTSVLAQDKDKVQEKEKDSVLGTQTVHVVQAYDPSVSDAFKIKGNPSLDDSVTNAKKIIQYTIFSVPVASTFTPAKGKASGIEKTTPEKLYNSYASLGLGNYINVLADFYTSRALSRNETLDIGFNHHSSQGGINDVELDDKFFNTKLNAVYYKRDKYMSWGANFAAQHQLYNWYGINNELFTDDQIAAIDEKQSYLDFELGGNVAFNEGYVKGGDVLIRNFSDGLSSGETNVVLKPSFVFPFRDEVITTNVSINYLSGKYDRNYLTEEELKYANVQFGINPSINLMVNEDIAIEAGATLAYMMDTENSESKFYVYPNVKASYRILDEFVTAYAGAEGKLIQNTYHDFVADNPFVSPTLLITPSSQQFDIYAGLKGKFLPTVSYDLKGSFNSTDDYAFFTSNTNMETFSDIEGYMYGNSFGVTYDKLNTIAVSGEVNVEVSNKFSIGANAAYFNYSPENLDEAYNLPSIKGTLFSDFTIGDKWFGGASVYFVGERKDLLSRYVSSTDLTVEEVTLDSYFDINFNLGYKFTDKLSAFAKLNNIANNDYQRWANYKVQGFQVVLGASYKFDF</sequence>
<comment type="subcellular location">
    <subcellularLocation>
        <location evidence="1">Cell outer membrane</location>
    </subcellularLocation>
</comment>
<evidence type="ECO:0000313" key="6">
    <source>
        <dbReference type="Proteomes" id="UP001143545"/>
    </source>
</evidence>
<gene>
    <name evidence="5" type="ORF">NBRC110019_27850</name>
</gene>
<dbReference type="GO" id="GO:0009279">
    <property type="term" value="C:cell outer membrane"/>
    <property type="evidence" value="ECO:0007669"/>
    <property type="project" value="UniProtKB-SubCell"/>
</dbReference>
<evidence type="ECO:0000256" key="3">
    <source>
        <dbReference type="ARBA" id="ARBA00023237"/>
    </source>
</evidence>
<keyword evidence="2" id="KW-0472">Membrane</keyword>
<dbReference type="InterPro" id="IPR036942">
    <property type="entry name" value="Beta-barrel_TonB_sf"/>
</dbReference>
<dbReference type="Proteomes" id="UP001143545">
    <property type="component" value="Unassembled WGS sequence"/>
</dbReference>
<protein>
    <recommendedName>
        <fullName evidence="7">TonB-dependent receptor</fullName>
    </recommendedName>
</protein>
<proteinExistence type="predicted"/>
<evidence type="ECO:0000313" key="5">
    <source>
        <dbReference type="EMBL" id="GLB53744.1"/>
    </source>
</evidence>
<accession>A0A9W6B8Y4</accession>
<keyword evidence="4" id="KW-0732">Signal</keyword>
<dbReference type="EMBL" id="BRVP01000023">
    <property type="protein sequence ID" value="GLB53744.1"/>
    <property type="molecule type" value="Genomic_DNA"/>
</dbReference>
<name>A0A9W6B8Y4_9FLAO</name>